<dbReference type="PANTHER" id="PTHR34384">
    <property type="entry name" value="L-2,3-DIAMINOPROPANOATE--CITRATE LIGASE"/>
    <property type="match status" value="1"/>
</dbReference>
<dbReference type="GO" id="GO:0016881">
    <property type="term" value="F:acid-amino acid ligase activity"/>
    <property type="evidence" value="ECO:0007669"/>
    <property type="project" value="UniProtKB-ARBA"/>
</dbReference>
<dbReference type="Proteomes" id="UP001254832">
    <property type="component" value="Unassembled WGS sequence"/>
</dbReference>
<evidence type="ECO:0000313" key="6">
    <source>
        <dbReference type="Proteomes" id="UP001254832"/>
    </source>
</evidence>
<comment type="similarity">
    <text evidence="2">Belongs to the IucA/IucC family.</text>
</comment>
<reference evidence="5" key="1">
    <citation type="submission" date="2023-07" db="EMBL/GenBank/DDBJ databases">
        <title>Sorghum-associated microbial communities from plants grown in Nebraska, USA.</title>
        <authorList>
            <person name="Schachtman D."/>
        </authorList>
    </citation>
    <scope>NUCLEOTIDE SEQUENCE</scope>
    <source>
        <strain evidence="5">BE80</strain>
    </source>
</reference>
<proteinExistence type="inferred from homology"/>
<evidence type="ECO:0000313" key="5">
    <source>
        <dbReference type="EMBL" id="MDR6725655.1"/>
    </source>
</evidence>
<accession>A0AAP5H3H2</accession>
<dbReference type="RefSeq" id="WP_310143040.1">
    <property type="nucleotide sequence ID" value="NZ_JAVDTR010000012.1"/>
</dbReference>
<dbReference type="PANTHER" id="PTHR34384:SF6">
    <property type="entry name" value="STAPHYLOFERRIN B SYNTHASE"/>
    <property type="match status" value="1"/>
</dbReference>
<feature type="domain" description="Aerobactin siderophore biosynthesis IucA/IucC N-terminal" evidence="3">
    <location>
        <begin position="242"/>
        <end position="474"/>
    </location>
</feature>
<feature type="domain" description="Aerobactin siderophore biosynthesis IucA/IucC-like C-terminal" evidence="4">
    <location>
        <begin position="509"/>
        <end position="653"/>
    </location>
</feature>
<sequence length="683" mass="76874">MSTVMKLSSLQAAEHQIMEDLINAFLAEGLLPLPGNTLIELSATPEKIRRMMEPYQYGQRAGWQKEQTAGRQVETLGNQRTFAEEGALEGQQTLEERRLLNDEQSLREEGNRSSHAGLQWEDARSIKAGQAPKFLVHLEGIVFMVQSSIRQGRQWVQGSPVYTQNTEGEWIMLSTPVAVGHAVLRLALSDEAYSHPGVAEFVESIETATEQLALGLEQVDQLHNVKPSNAYEWFIKGERIAALRDRPFHPTSKAKIGFTEKDVRRYAAEFGEKIPLRWVAVRKDVVQQGCEDNKAISTLDILDEPQRKMVEEAFQRNGIDLKTYMPMPVHPWQLENIILPRYAAELKDRTILVLDVEAGEVQATSSLRSMSSVTASTYMLKLPVSVLSLGAARYLPVVKLLNGLAGERMLRQAVACDDSLAGKVFLCQEQNWWGYMPDTMGLFDDHPRHLAAQIRIYPPELLQEGVKVIPMAALGVPLDGRHLLSELLGEELSKEDVIAFYTKLAGLFYDVVMRLFKVGVVPEIHGQNCCVVLRNQQVKGLLFRDHDSVRLHQPYLDKHGIADPAYWIRPGYSNSLYNETIEKLIFYVQSLGTQVNLAAIIEALVAVYDLPEAKLWDITEQMWKEALHRVQLPEADRAELFRLIFQRQEWPAKLVVRPLLEADGVPGAMPSGKGAGHNPFYIG</sequence>
<comment type="caution">
    <text evidence="5">The sequence shown here is derived from an EMBL/GenBank/DDBJ whole genome shotgun (WGS) entry which is preliminary data.</text>
</comment>
<evidence type="ECO:0000256" key="1">
    <source>
        <dbReference type="ARBA" id="ARBA00004924"/>
    </source>
</evidence>
<dbReference type="InterPro" id="IPR037455">
    <property type="entry name" value="LucA/IucC-like"/>
</dbReference>
<evidence type="ECO:0000256" key="2">
    <source>
        <dbReference type="ARBA" id="ARBA00007832"/>
    </source>
</evidence>
<name>A0AAP5H3H2_PAEAM</name>
<gene>
    <name evidence="5" type="ORF">J2W91_004157</name>
</gene>
<comment type="pathway">
    <text evidence="1">Siderophore biosynthesis.</text>
</comment>
<dbReference type="GO" id="GO:0019290">
    <property type="term" value="P:siderophore biosynthetic process"/>
    <property type="evidence" value="ECO:0007669"/>
    <property type="project" value="InterPro"/>
</dbReference>
<evidence type="ECO:0000259" key="4">
    <source>
        <dbReference type="Pfam" id="PF06276"/>
    </source>
</evidence>
<dbReference type="EMBL" id="JAVDTR010000012">
    <property type="protein sequence ID" value="MDR6725655.1"/>
    <property type="molecule type" value="Genomic_DNA"/>
</dbReference>
<dbReference type="InterPro" id="IPR022770">
    <property type="entry name" value="IucA/IucC-like_C"/>
</dbReference>
<dbReference type="AlphaFoldDB" id="A0AAP5H3H2"/>
<dbReference type="Gene3D" id="1.10.510.40">
    <property type="match status" value="1"/>
</dbReference>
<organism evidence="5 6">
    <name type="scientific">Paenibacillus amylolyticus</name>
    <dbReference type="NCBI Taxonomy" id="1451"/>
    <lineage>
        <taxon>Bacteria</taxon>
        <taxon>Bacillati</taxon>
        <taxon>Bacillota</taxon>
        <taxon>Bacilli</taxon>
        <taxon>Bacillales</taxon>
        <taxon>Paenibacillaceae</taxon>
        <taxon>Paenibacillus</taxon>
    </lineage>
</organism>
<evidence type="ECO:0000259" key="3">
    <source>
        <dbReference type="Pfam" id="PF04183"/>
    </source>
</evidence>
<dbReference type="Pfam" id="PF04183">
    <property type="entry name" value="IucA_IucC"/>
    <property type="match status" value="1"/>
</dbReference>
<dbReference type="Pfam" id="PF06276">
    <property type="entry name" value="FhuF"/>
    <property type="match status" value="1"/>
</dbReference>
<dbReference type="InterPro" id="IPR007310">
    <property type="entry name" value="Aerobactin_biosyn_IucA/IucC_N"/>
</dbReference>
<protein>
    <submittedName>
        <fullName evidence="5">Siderophore synthetase component</fullName>
    </submittedName>
</protein>